<proteinExistence type="predicted"/>
<evidence type="ECO:0000256" key="1">
    <source>
        <dbReference type="ARBA" id="ARBA00004141"/>
    </source>
</evidence>
<feature type="transmembrane region" description="Helical" evidence="6">
    <location>
        <begin position="683"/>
        <end position="702"/>
    </location>
</feature>
<keyword evidence="9" id="KW-1185">Reference proteome</keyword>
<dbReference type="InterPro" id="IPR049452">
    <property type="entry name" value="Anoctamin_TM"/>
</dbReference>
<comment type="subcellular location">
    <subcellularLocation>
        <location evidence="1">Membrane</location>
        <topology evidence="1">Multi-pass membrane protein</topology>
    </subcellularLocation>
</comment>
<evidence type="ECO:0000313" key="8">
    <source>
        <dbReference type="EnsemblProtists" id="PYU1_T000537"/>
    </source>
</evidence>
<dbReference type="Proteomes" id="UP000019132">
    <property type="component" value="Unassembled WGS sequence"/>
</dbReference>
<reference evidence="9" key="1">
    <citation type="journal article" date="2010" name="Genome Biol.">
        <title>Genome sequence of the necrotrophic plant pathogen Pythium ultimum reveals original pathogenicity mechanisms and effector repertoire.</title>
        <authorList>
            <person name="Levesque C.A."/>
            <person name="Brouwer H."/>
            <person name="Cano L."/>
            <person name="Hamilton J.P."/>
            <person name="Holt C."/>
            <person name="Huitema E."/>
            <person name="Raffaele S."/>
            <person name="Robideau G.P."/>
            <person name="Thines M."/>
            <person name="Win J."/>
            <person name="Zerillo M.M."/>
            <person name="Beakes G.W."/>
            <person name="Boore J.L."/>
            <person name="Busam D."/>
            <person name="Dumas B."/>
            <person name="Ferriera S."/>
            <person name="Fuerstenberg S.I."/>
            <person name="Gachon C.M."/>
            <person name="Gaulin E."/>
            <person name="Govers F."/>
            <person name="Grenville-Briggs L."/>
            <person name="Horner N."/>
            <person name="Hostetler J."/>
            <person name="Jiang R.H."/>
            <person name="Johnson J."/>
            <person name="Krajaejun T."/>
            <person name="Lin H."/>
            <person name="Meijer H.J."/>
            <person name="Moore B."/>
            <person name="Morris P."/>
            <person name="Phuntmart V."/>
            <person name="Puiu D."/>
            <person name="Shetty J."/>
            <person name="Stajich J.E."/>
            <person name="Tripathy S."/>
            <person name="Wawra S."/>
            <person name="van West P."/>
            <person name="Whitty B.R."/>
            <person name="Coutinho P.M."/>
            <person name="Henrissat B."/>
            <person name="Martin F."/>
            <person name="Thomas P.D."/>
            <person name="Tyler B.M."/>
            <person name="De Vries R.P."/>
            <person name="Kamoun S."/>
            <person name="Yandell M."/>
            <person name="Tisserat N."/>
            <person name="Buell C.R."/>
        </authorList>
    </citation>
    <scope>NUCLEOTIDE SEQUENCE</scope>
    <source>
        <strain evidence="9">DAOM:BR144</strain>
    </source>
</reference>
<feature type="region of interest" description="Disordered" evidence="5">
    <location>
        <begin position="174"/>
        <end position="198"/>
    </location>
</feature>
<feature type="transmembrane region" description="Helical" evidence="6">
    <location>
        <begin position="351"/>
        <end position="370"/>
    </location>
</feature>
<dbReference type="InParanoid" id="K3W6E6"/>
<dbReference type="HOGENOM" id="CLU_017219_0_0_1"/>
<feature type="domain" description="Anoctamin transmembrane" evidence="7">
    <location>
        <begin position="309"/>
        <end position="805"/>
    </location>
</feature>
<feature type="region of interest" description="Disordered" evidence="5">
    <location>
        <begin position="818"/>
        <end position="844"/>
    </location>
</feature>
<feature type="transmembrane region" description="Helical" evidence="6">
    <location>
        <begin position="738"/>
        <end position="757"/>
    </location>
</feature>
<keyword evidence="3 6" id="KW-1133">Transmembrane helix</keyword>
<dbReference type="PANTHER" id="PTHR12308:SF73">
    <property type="entry name" value="ANOCTAMIN"/>
    <property type="match status" value="1"/>
</dbReference>
<dbReference type="InterPro" id="IPR007632">
    <property type="entry name" value="Anoctamin"/>
</dbReference>
<name>K3W6E6_GLOUD</name>
<sequence length="844" mass="97263">MPSTVHRTPILQRILNSTGRAPLMDHLKKRHEQLTDDDDSSDEDDDTAHSIRRRVSRIFLQRFLKKHDVACEADFCLYFEIPQRDAIADSERSDMPVDDQEKRFSRQRTSSSSSSSSKDESDVHTIIDITAMILRDAGCQVILYPLQHADSEALPESKQPAQAYVMTVGYEKSSDSSTNTAIPEDQEAPPPPSNSLQPSLLHVLPRHHQKLPSWVTLHPAYTKHILPLTGYAQTQQLTKLILKECRTDHNLYMANGVLVFEAETKLLTQLARRDDLTIQLYPLHRDDFRDAMIKKWTKHATYAPPLYDIYQYYGPKIAMYFAWLDFYTKMLIVPSLCGVCLYVLGQFNAQSYSLLSFLLAIGTSVFVDLWRRKQREVEYTWKYQALTEPSGASSSSVPGLVGLDYIETRPEFKGEWTNDPVTREYIYDFPRHKRLFRQSLAIPLLLSMCCVVGGYVVALNMLSDHLRSRYRVCYIKHGNAHRHNHETDAPSPAFCAFISHGPGVLNALIIYVMDLLYQQLAWKLNEFENYRTAEEFEDNLVLKRMPFHFVNSNASLWFLAFYVQNLERVRERLWILMVGMQLLDNFKEVGLPFVVSLTGEFLTADGRRRRRSSHHSSALEGDLQWSTSLSGTPSFVRSLPPELKRQHTSLASVQERIKRVLMQKRQAQYKDTFADYKEMMIQYGYVALYSPIFPLAPVFAWMNNVIESRSDFLKLVNTHSYQRPMVQHTRGIGVWENVLVSFSVLAVIINFALVWTYELNDLLPSWSELHRFMFIVGCEHLVFLVKVLLNWAAPDVPTWIQNEKRIAALHRTHEEAYATQPMAKDHDAQSSSSSEQNKHASDSD</sequence>
<dbReference type="GO" id="GO:0016020">
    <property type="term" value="C:membrane"/>
    <property type="evidence" value="ECO:0007669"/>
    <property type="project" value="UniProtKB-SubCell"/>
</dbReference>
<keyword evidence="2 6" id="KW-0812">Transmembrane</keyword>
<dbReference type="EMBL" id="GL376636">
    <property type="status" value="NOT_ANNOTATED_CDS"/>
    <property type="molecule type" value="Genomic_DNA"/>
</dbReference>
<dbReference type="AlphaFoldDB" id="K3W6E6"/>
<evidence type="ECO:0000256" key="6">
    <source>
        <dbReference type="SAM" id="Phobius"/>
    </source>
</evidence>
<reference evidence="9" key="2">
    <citation type="submission" date="2010-04" db="EMBL/GenBank/DDBJ databases">
        <authorList>
            <person name="Buell R."/>
            <person name="Hamilton J."/>
            <person name="Hostetler J."/>
        </authorList>
    </citation>
    <scope>NUCLEOTIDE SEQUENCE [LARGE SCALE GENOMIC DNA]</scope>
    <source>
        <strain evidence="9">DAOM:BR144</strain>
    </source>
</reference>
<feature type="compositionally biased region" description="Basic and acidic residues" evidence="5">
    <location>
        <begin position="89"/>
        <end position="104"/>
    </location>
</feature>
<feature type="transmembrane region" description="Helical" evidence="6">
    <location>
        <begin position="769"/>
        <end position="789"/>
    </location>
</feature>
<feature type="region of interest" description="Disordered" evidence="5">
    <location>
        <begin position="89"/>
        <end position="121"/>
    </location>
</feature>
<dbReference type="PANTHER" id="PTHR12308">
    <property type="entry name" value="ANOCTAMIN"/>
    <property type="match status" value="1"/>
</dbReference>
<keyword evidence="4 6" id="KW-0472">Membrane</keyword>
<evidence type="ECO:0000259" key="7">
    <source>
        <dbReference type="Pfam" id="PF04547"/>
    </source>
</evidence>
<evidence type="ECO:0000256" key="2">
    <source>
        <dbReference type="ARBA" id="ARBA00022692"/>
    </source>
</evidence>
<accession>K3W6E6</accession>
<evidence type="ECO:0000256" key="3">
    <source>
        <dbReference type="ARBA" id="ARBA00022989"/>
    </source>
</evidence>
<reference evidence="8" key="3">
    <citation type="submission" date="2015-02" db="UniProtKB">
        <authorList>
            <consortium name="EnsemblProtists"/>
        </authorList>
    </citation>
    <scope>IDENTIFICATION</scope>
    <source>
        <strain evidence="8">DAOM BR144</strain>
    </source>
</reference>
<evidence type="ECO:0000256" key="4">
    <source>
        <dbReference type="ARBA" id="ARBA00023136"/>
    </source>
</evidence>
<dbReference type="VEuPathDB" id="FungiDB:PYU1_G000537"/>
<dbReference type="GO" id="GO:0005254">
    <property type="term" value="F:chloride channel activity"/>
    <property type="evidence" value="ECO:0007669"/>
    <property type="project" value="TreeGrafter"/>
</dbReference>
<organism evidence="8 9">
    <name type="scientific">Globisporangium ultimum (strain ATCC 200006 / CBS 805.95 / DAOM BR144)</name>
    <name type="common">Pythium ultimum</name>
    <dbReference type="NCBI Taxonomy" id="431595"/>
    <lineage>
        <taxon>Eukaryota</taxon>
        <taxon>Sar</taxon>
        <taxon>Stramenopiles</taxon>
        <taxon>Oomycota</taxon>
        <taxon>Peronosporomycetes</taxon>
        <taxon>Pythiales</taxon>
        <taxon>Pythiaceae</taxon>
        <taxon>Globisporangium</taxon>
    </lineage>
</organism>
<feature type="transmembrane region" description="Helical" evidence="6">
    <location>
        <begin position="326"/>
        <end position="345"/>
    </location>
</feature>
<dbReference type="eggNOG" id="KOG2513">
    <property type="taxonomic scope" value="Eukaryota"/>
</dbReference>
<protein>
    <recommendedName>
        <fullName evidence="7">Anoctamin transmembrane domain-containing protein</fullName>
    </recommendedName>
</protein>
<dbReference type="Pfam" id="PF04547">
    <property type="entry name" value="Anoctamin"/>
    <property type="match status" value="1"/>
</dbReference>
<dbReference type="OMA" id="LVWTYEL"/>
<feature type="transmembrane region" description="Helical" evidence="6">
    <location>
        <begin position="440"/>
        <end position="462"/>
    </location>
</feature>
<evidence type="ECO:0000313" key="9">
    <source>
        <dbReference type="Proteomes" id="UP000019132"/>
    </source>
</evidence>
<dbReference type="EnsemblProtists" id="PYU1_T000537">
    <property type="protein sequence ID" value="PYU1_T000537"/>
    <property type="gene ID" value="PYU1_G000537"/>
</dbReference>
<evidence type="ECO:0000256" key="5">
    <source>
        <dbReference type="SAM" id="MobiDB-lite"/>
    </source>
</evidence>